<protein>
    <submittedName>
        <fullName evidence="1">13374_t:CDS:1</fullName>
    </submittedName>
</protein>
<evidence type="ECO:0000313" key="1">
    <source>
        <dbReference type="EMBL" id="CAG8787063.1"/>
    </source>
</evidence>
<keyword evidence="2" id="KW-1185">Reference proteome</keyword>
<proteinExistence type="predicted"/>
<dbReference type="EMBL" id="CAJVQC010049038">
    <property type="protein sequence ID" value="CAG8787063.1"/>
    <property type="molecule type" value="Genomic_DNA"/>
</dbReference>
<comment type="caution">
    <text evidence="1">The sequence shown here is derived from an EMBL/GenBank/DDBJ whole genome shotgun (WGS) entry which is preliminary data.</text>
</comment>
<evidence type="ECO:0000313" key="2">
    <source>
        <dbReference type="Proteomes" id="UP000789920"/>
    </source>
</evidence>
<gene>
    <name evidence="1" type="ORF">RPERSI_LOCUS18481</name>
</gene>
<organism evidence="1 2">
    <name type="scientific">Racocetra persica</name>
    <dbReference type="NCBI Taxonomy" id="160502"/>
    <lineage>
        <taxon>Eukaryota</taxon>
        <taxon>Fungi</taxon>
        <taxon>Fungi incertae sedis</taxon>
        <taxon>Mucoromycota</taxon>
        <taxon>Glomeromycotina</taxon>
        <taxon>Glomeromycetes</taxon>
        <taxon>Diversisporales</taxon>
        <taxon>Gigasporaceae</taxon>
        <taxon>Racocetra</taxon>
    </lineage>
</organism>
<accession>A0ACA9RCS9</accession>
<dbReference type="Proteomes" id="UP000789920">
    <property type="component" value="Unassembled WGS sequence"/>
</dbReference>
<name>A0ACA9RCS9_9GLOM</name>
<reference evidence="1" key="1">
    <citation type="submission" date="2021-06" db="EMBL/GenBank/DDBJ databases">
        <authorList>
            <person name="Kallberg Y."/>
            <person name="Tangrot J."/>
            <person name="Rosling A."/>
        </authorList>
    </citation>
    <scope>NUCLEOTIDE SEQUENCE</scope>
    <source>
        <strain evidence="1">MA461A</strain>
    </source>
</reference>
<feature type="non-terminal residue" evidence="1">
    <location>
        <position position="1"/>
    </location>
</feature>
<sequence>SKYALIKKQDPLEKAKELRRNPERKALQQETFKLAELVRVEKNLKEENIKKYVKIIKEEAIKKKEQLIIKKLLQYIETHIDKVQKQYK</sequence>